<dbReference type="PANTHER" id="PTHR43280:SF30">
    <property type="entry name" value="MMSAB OPERON REGULATORY PROTEIN"/>
    <property type="match status" value="1"/>
</dbReference>
<dbReference type="PANTHER" id="PTHR43280">
    <property type="entry name" value="ARAC-FAMILY TRANSCRIPTIONAL REGULATOR"/>
    <property type="match status" value="1"/>
</dbReference>
<dbReference type="InterPro" id="IPR009057">
    <property type="entry name" value="Homeodomain-like_sf"/>
</dbReference>
<name>A0A9D9NLJ0_9BACT</name>
<organism evidence="5 6">
    <name type="scientific">Candidatus Cryptobacteroides excrementipullorum</name>
    <dbReference type="NCBI Taxonomy" id="2840761"/>
    <lineage>
        <taxon>Bacteria</taxon>
        <taxon>Pseudomonadati</taxon>
        <taxon>Bacteroidota</taxon>
        <taxon>Bacteroidia</taxon>
        <taxon>Bacteroidales</taxon>
        <taxon>Candidatus Cryptobacteroides</taxon>
    </lineage>
</organism>
<evidence type="ECO:0000259" key="4">
    <source>
        <dbReference type="PROSITE" id="PS01124"/>
    </source>
</evidence>
<evidence type="ECO:0000313" key="6">
    <source>
        <dbReference type="Proteomes" id="UP000823771"/>
    </source>
</evidence>
<protein>
    <submittedName>
        <fullName evidence="5">AraC family transcriptional regulator</fullName>
    </submittedName>
</protein>
<evidence type="ECO:0000256" key="3">
    <source>
        <dbReference type="ARBA" id="ARBA00023163"/>
    </source>
</evidence>
<dbReference type="SUPFAM" id="SSF51215">
    <property type="entry name" value="Regulatory protein AraC"/>
    <property type="match status" value="1"/>
</dbReference>
<keyword evidence="1" id="KW-0805">Transcription regulation</keyword>
<dbReference type="PROSITE" id="PS01124">
    <property type="entry name" value="HTH_ARAC_FAMILY_2"/>
    <property type="match status" value="1"/>
</dbReference>
<dbReference type="SUPFAM" id="SSF46689">
    <property type="entry name" value="Homeodomain-like"/>
    <property type="match status" value="2"/>
</dbReference>
<dbReference type="CDD" id="cd06986">
    <property type="entry name" value="cupin_MmsR-like_N"/>
    <property type="match status" value="1"/>
</dbReference>
<reference evidence="5" key="1">
    <citation type="submission" date="2020-10" db="EMBL/GenBank/DDBJ databases">
        <authorList>
            <person name="Gilroy R."/>
        </authorList>
    </citation>
    <scope>NUCLEOTIDE SEQUENCE</scope>
    <source>
        <strain evidence="5">2478</strain>
    </source>
</reference>
<dbReference type="Gene3D" id="2.60.120.280">
    <property type="entry name" value="Regulatory protein AraC"/>
    <property type="match status" value="1"/>
</dbReference>
<accession>A0A9D9NLJ0</accession>
<dbReference type="SMART" id="SM00342">
    <property type="entry name" value="HTH_ARAC"/>
    <property type="match status" value="1"/>
</dbReference>
<dbReference type="GO" id="GO:0043565">
    <property type="term" value="F:sequence-specific DNA binding"/>
    <property type="evidence" value="ECO:0007669"/>
    <property type="project" value="InterPro"/>
</dbReference>
<dbReference type="Gene3D" id="1.10.10.60">
    <property type="entry name" value="Homeodomain-like"/>
    <property type="match status" value="2"/>
</dbReference>
<evidence type="ECO:0000256" key="1">
    <source>
        <dbReference type="ARBA" id="ARBA00023015"/>
    </source>
</evidence>
<evidence type="ECO:0000256" key="2">
    <source>
        <dbReference type="ARBA" id="ARBA00023125"/>
    </source>
</evidence>
<feature type="domain" description="HTH araC/xylS-type" evidence="4">
    <location>
        <begin position="192"/>
        <end position="290"/>
    </location>
</feature>
<comment type="caution">
    <text evidence="5">The sequence shown here is derived from an EMBL/GenBank/DDBJ whole genome shotgun (WGS) entry which is preliminary data.</text>
</comment>
<reference evidence="5" key="2">
    <citation type="journal article" date="2021" name="PeerJ">
        <title>Extensive microbial diversity within the chicken gut microbiome revealed by metagenomics and culture.</title>
        <authorList>
            <person name="Gilroy R."/>
            <person name="Ravi A."/>
            <person name="Getino M."/>
            <person name="Pursley I."/>
            <person name="Horton D.L."/>
            <person name="Alikhan N.F."/>
            <person name="Baker D."/>
            <person name="Gharbi K."/>
            <person name="Hall N."/>
            <person name="Watson M."/>
            <person name="Adriaenssens E.M."/>
            <person name="Foster-Nyarko E."/>
            <person name="Jarju S."/>
            <person name="Secka A."/>
            <person name="Antonio M."/>
            <person name="Oren A."/>
            <person name="Chaudhuri R.R."/>
            <person name="La Ragione R."/>
            <person name="Hildebrand F."/>
            <person name="Pallen M.J."/>
        </authorList>
    </citation>
    <scope>NUCLEOTIDE SEQUENCE</scope>
    <source>
        <strain evidence="5">2478</strain>
    </source>
</reference>
<proteinExistence type="predicted"/>
<dbReference type="GO" id="GO:0003700">
    <property type="term" value="F:DNA-binding transcription factor activity"/>
    <property type="evidence" value="ECO:0007669"/>
    <property type="project" value="InterPro"/>
</dbReference>
<dbReference type="InterPro" id="IPR037923">
    <property type="entry name" value="HTH-like"/>
</dbReference>
<dbReference type="Pfam" id="PF02311">
    <property type="entry name" value="AraC_binding"/>
    <property type="match status" value="1"/>
</dbReference>
<keyword evidence="2" id="KW-0238">DNA-binding</keyword>
<evidence type="ECO:0000313" key="5">
    <source>
        <dbReference type="EMBL" id="MBO8477905.1"/>
    </source>
</evidence>
<dbReference type="EMBL" id="JADILZ010000028">
    <property type="protein sequence ID" value="MBO8477905.1"/>
    <property type="molecule type" value="Genomic_DNA"/>
</dbReference>
<dbReference type="Pfam" id="PF12833">
    <property type="entry name" value="HTH_18"/>
    <property type="match status" value="1"/>
</dbReference>
<dbReference type="Proteomes" id="UP000823771">
    <property type="component" value="Unassembled WGS sequence"/>
</dbReference>
<dbReference type="InterPro" id="IPR018060">
    <property type="entry name" value="HTH_AraC"/>
</dbReference>
<dbReference type="InterPro" id="IPR003313">
    <property type="entry name" value="AraC-bd"/>
</dbReference>
<keyword evidence="3" id="KW-0804">Transcription</keyword>
<sequence length="293" mass="33833">MERKKDGFADQKAIILPARIQESLAINELTGMLYVTDIGYYPKAAGHHRVRKDGSSQHILIFCTDGHGWCSIGGVRHEIRKNQCIIIEAEHPHSYGASDENPWSIYWLHFTGSTSRLFSRMYNMVIDIGISPGSRVKDRLLLFEEIYQSLQMGYSTDNLEYSSLCLWHFIASFKYTPQFDLISKVQNDDPVQESIAYMLKNIGKKLTLEEIAGHVRYSPSHFGHIFLTKTGYTPLCYFNQLKIQEACRLLDFTDMKIKEISASLGFYDQYHFSKVFLRHTGEMPTCYRKRNKG</sequence>
<dbReference type="AlphaFoldDB" id="A0A9D9NLJ0"/>
<gene>
    <name evidence="5" type="ORF">IAB80_03285</name>
</gene>